<evidence type="ECO:0000313" key="2">
    <source>
        <dbReference type="Proteomes" id="UP000241488"/>
    </source>
</evidence>
<reference evidence="2" key="1">
    <citation type="submission" date="2018-02" db="EMBL/GenBank/DDBJ databases">
        <title>Complete genome of Klebsiella pneumoniae Podoviridae bacteriophage KP8.</title>
        <authorList>
            <person name="Bokovaya O."/>
            <person name="Tikunov A."/>
            <person name="Morozova V."/>
        </authorList>
    </citation>
    <scope>NUCLEOTIDE SEQUENCE [LARGE SCALE GENOMIC DNA]</scope>
</reference>
<sequence>MTLQKGFTVHDLSKLELLWSARMSGKSNLTNIYDALTVLSTKDCRSPLETKVDDLIDTYWSTEGSKAFRAALAAQKANPRTKDIFRSKSTTHTFPWYHRKRKY</sequence>
<dbReference type="Proteomes" id="UP000241488">
    <property type="component" value="Segment"/>
</dbReference>
<dbReference type="KEGG" id="vg:55607670"/>
<dbReference type="GeneID" id="55607670"/>
<keyword evidence="2" id="KW-1185">Reference proteome</keyword>
<proteinExistence type="predicted"/>
<dbReference type="EMBL" id="MG922974">
    <property type="protein sequence ID" value="AVJ48950.1"/>
    <property type="molecule type" value="Genomic_DNA"/>
</dbReference>
<dbReference type="RefSeq" id="YP_009837480.1">
    <property type="nucleotide sequence ID" value="NC_048700.1"/>
</dbReference>
<evidence type="ECO:0000313" key="1">
    <source>
        <dbReference type="EMBL" id="AVJ48950.1"/>
    </source>
</evidence>
<organism evidence="1 2">
    <name type="scientific">Klebsiella phage KP8</name>
    <dbReference type="NCBI Taxonomy" id="2099850"/>
    <lineage>
        <taxon>Viruses</taxon>
        <taxon>Duplodnaviria</taxon>
        <taxon>Heunggongvirae</taxon>
        <taxon>Uroviricota</taxon>
        <taxon>Caudoviricetes</taxon>
        <taxon>Schitoviridae</taxon>
        <taxon>Enquatrovirinae</taxon>
        <taxon>Kaypoctavirus</taxon>
        <taxon>Kaypoctavirus KP8</taxon>
    </lineage>
</organism>
<name>A0A2P1CCJ5_9CAUD</name>
<accession>A0A2P1CCJ5</accession>
<protein>
    <submittedName>
        <fullName evidence="1">Uncharacterized protein</fullName>
    </submittedName>
</protein>